<reference evidence="2 3" key="1">
    <citation type="submission" date="2024-09" db="EMBL/GenBank/DDBJ databases">
        <title>Genome sequencing and assembly of Phytophthora oleae, isolate VK10A, causative agent of rot of olive drupes.</title>
        <authorList>
            <person name="Conti Taguali S."/>
            <person name="Riolo M."/>
            <person name="La Spada F."/>
            <person name="Cacciola S.O."/>
            <person name="Dionisio G."/>
        </authorList>
    </citation>
    <scope>NUCLEOTIDE SEQUENCE [LARGE SCALE GENOMIC DNA]</scope>
    <source>
        <strain evidence="2 3">VK10A</strain>
    </source>
</reference>
<keyword evidence="3" id="KW-1185">Reference proteome</keyword>
<name>A0ABD3FCJ2_9STRA</name>
<evidence type="ECO:0000313" key="3">
    <source>
        <dbReference type="Proteomes" id="UP001632037"/>
    </source>
</evidence>
<evidence type="ECO:0000256" key="1">
    <source>
        <dbReference type="SAM" id="MobiDB-lite"/>
    </source>
</evidence>
<feature type="compositionally biased region" description="Acidic residues" evidence="1">
    <location>
        <begin position="637"/>
        <end position="654"/>
    </location>
</feature>
<dbReference type="EMBL" id="JBIMZQ010000025">
    <property type="protein sequence ID" value="KAL3664137.1"/>
    <property type="molecule type" value="Genomic_DNA"/>
</dbReference>
<protein>
    <recommendedName>
        <fullName evidence="4">Pentacotripeptide-repeat region of PRORP domain-containing protein</fullName>
    </recommendedName>
</protein>
<dbReference type="AlphaFoldDB" id="A0ABD3FCJ2"/>
<organism evidence="2 3">
    <name type="scientific">Phytophthora oleae</name>
    <dbReference type="NCBI Taxonomy" id="2107226"/>
    <lineage>
        <taxon>Eukaryota</taxon>
        <taxon>Sar</taxon>
        <taxon>Stramenopiles</taxon>
        <taxon>Oomycota</taxon>
        <taxon>Peronosporomycetes</taxon>
        <taxon>Peronosporales</taxon>
        <taxon>Peronosporaceae</taxon>
        <taxon>Phytophthora</taxon>
    </lineage>
</organism>
<sequence length="682" mass="78609">MLAEVARRRSPWLRSLVAAQRLSRPLQVQATARPLKEDEEEVATDKRPVHGGRRLSGLESEKLNFHLQPHMRSGEESPPTRLNNPTTERRGQYPTDSSAGQFQWLIASKTPAEKDLTRAKKSLHKIAKDLADPRKAVNRETGFQQFRRQLKAATGKLDRMLAAMRQRKDFAQVEAVAYVYEEVFPQFVGQRKHWTIISEHYAWALNCQKRFQDVVDKFSSCYSNQEDEEKSKDGLSLLTPRLAQSIFVALGHQRDATGALQLLATMHRHSIHASKISYFHVLNAMLHDESFTDFECVMQICEEMLQLPGEIVPLSMLPVVMMTAAACGESERAMQLYSHPPDMQMSVFTEFRFEICLQQLNHLEEDVMLMQMYRNLMESREASRGLKERVSKYLFRKRLELVTAETRNKRLSEACAFLEIMNQHKILASHRAIHPLLRALLFDSSDSNYTDGDDQQDEFRVDCAEDLHSFFSRFPYSLKWNEFTLCEAIIAGLHTHRTEVVNDLFVFALDKGTAIKYAALEQVVVYYYREGLVKDFARVSDMVHALRLNKHIPLGIAVTEVGMAANLRLSRYKEVVMLFEDFSSLDGERKRVLTRRFMLKTVLSAYKHLGRTDEAMAIQELLHQNYEARLDERERFEGEEEAEEESGLDEESADEIQLPGVDDNDSDEVGEQERVALQRFKC</sequence>
<feature type="region of interest" description="Disordered" evidence="1">
    <location>
        <begin position="29"/>
        <end position="97"/>
    </location>
</feature>
<accession>A0ABD3FCJ2</accession>
<gene>
    <name evidence="2" type="ORF">V7S43_011019</name>
</gene>
<feature type="region of interest" description="Disordered" evidence="1">
    <location>
        <begin position="634"/>
        <end position="670"/>
    </location>
</feature>
<evidence type="ECO:0000313" key="2">
    <source>
        <dbReference type="EMBL" id="KAL3664137.1"/>
    </source>
</evidence>
<dbReference type="Proteomes" id="UP001632037">
    <property type="component" value="Unassembled WGS sequence"/>
</dbReference>
<evidence type="ECO:0008006" key="4">
    <source>
        <dbReference type="Google" id="ProtNLM"/>
    </source>
</evidence>
<comment type="caution">
    <text evidence="2">The sequence shown here is derived from an EMBL/GenBank/DDBJ whole genome shotgun (WGS) entry which is preliminary data.</text>
</comment>
<proteinExistence type="predicted"/>